<comment type="caution">
    <text evidence="14">The sequence shown here is derived from an EMBL/GenBank/DDBJ whole genome shotgun (WGS) entry which is preliminary data.</text>
</comment>
<evidence type="ECO:0000313" key="14">
    <source>
        <dbReference type="EMBL" id="KAK6176154.1"/>
    </source>
</evidence>
<dbReference type="InterPro" id="IPR000933">
    <property type="entry name" value="Glyco_hydro_29"/>
</dbReference>
<dbReference type="AlphaFoldDB" id="A0AAN8JH07"/>
<name>A0AAN8JH07_PATCE</name>
<dbReference type="Proteomes" id="UP001347796">
    <property type="component" value="Unassembled WGS sequence"/>
</dbReference>
<dbReference type="Pfam" id="PF16757">
    <property type="entry name" value="Fucosidase_C"/>
    <property type="match status" value="1"/>
</dbReference>
<dbReference type="SUPFAM" id="SSF51445">
    <property type="entry name" value="(Trans)glycosidases"/>
    <property type="match status" value="1"/>
</dbReference>
<keyword evidence="9" id="KW-0325">Glycoprotein</keyword>
<evidence type="ECO:0000256" key="1">
    <source>
        <dbReference type="ARBA" id="ARBA00000321"/>
    </source>
</evidence>
<evidence type="ECO:0000256" key="5">
    <source>
        <dbReference type="ARBA" id="ARBA00011881"/>
    </source>
</evidence>
<evidence type="ECO:0000256" key="2">
    <source>
        <dbReference type="ARBA" id="ARBA00000419"/>
    </source>
</evidence>
<keyword evidence="10 11" id="KW-0326">Glycosidase</keyword>
<evidence type="ECO:0000256" key="3">
    <source>
        <dbReference type="ARBA" id="ARBA00004071"/>
    </source>
</evidence>
<evidence type="ECO:0000256" key="11">
    <source>
        <dbReference type="PIRNR" id="PIRNR001092"/>
    </source>
</evidence>
<evidence type="ECO:0000256" key="8">
    <source>
        <dbReference type="ARBA" id="ARBA00022801"/>
    </source>
</evidence>
<dbReference type="InterPro" id="IPR017853">
    <property type="entry name" value="GH"/>
</dbReference>
<dbReference type="SMART" id="SM00812">
    <property type="entry name" value="Alpha_L_fucos"/>
    <property type="match status" value="1"/>
</dbReference>
<comment type="function">
    <text evidence="3">Alpha-L-fucosidase is responsible for hydrolyzing the alpha-1,6-linked fucose joined to the reducing-end N-acetylglucosamine of the carbohydrate moieties of glycoproteins.</text>
</comment>
<dbReference type="Pfam" id="PF01120">
    <property type="entry name" value="Alpha_L_fucos"/>
    <property type="match status" value="1"/>
</dbReference>
<keyword evidence="15" id="KW-1185">Reference proteome</keyword>
<sequence length="454" mass="52407">MYIKICLFLLPFICVAVRYKPNWNSLNSRPLPAWYDEGKLGIFIHWGVFAVPSVGFNSESEWFWNYWKNLKVPSYIEFMENHYRPDFMYADFAKDFTTEFYDANQWAEILNSSGAAYIVFTSKHAEGYTNWPSSTAFNWNSMAVGPKRDIVGELGEAIRTKTNLHFGLYHCLYEWLNPLYNQDKANNWTTSQFSRTKTTPALYEIVKRYKPHIVWSDGDAEAPASYWNSTTFIAWLYNDSPVKDEVVTNDRWGTDCKCKNGGVWTCGDRYQPGKLQPHKWVNAMTIDRQSWGYRRNADSSQYLSIEELLATFAETVSFGGNMLMNIGPTKEGTIVPIFEERLRQMGQWLNVNGEGIRGTKPWSKQNDTLTSGIWYTKKVDAVYAIVLTWPTDILSLAAPIPSSSTTVSLLGYTEKFQWTRRPSSGIDIQIPPIPFNKMPCKWTWIFKLSNLENI</sequence>
<dbReference type="FunFam" id="2.60.40.1180:FF:000013">
    <property type="entry name" value="Alpha-L-fucosidase"/>
    <property type="match status" value="1"/>
</dbReference>
<feature type="signal peptide" evidence="11">
    <location>
        <begin position="1"/>
        <end position="16"/>
    </location>
</feature>
<evidence type="ECO:0000256" key="10">
    <source>
        <dbReference type="ARBA" id="ARBA00023295"/>
    </source>
</evidence>
<feature type="domain" description="Alpha-L-fucosidase C-terminal" evidence="13">
    <location>
        <begin position="365"/>
        <end position="448"/>
    </location>
</feature>
<keyword evidence="7 11" id="KW-0732">Signal</keyword>
<reference evidence="14 15" key="1">
    <citation type="submission" date="2024-01" db="EMBL/GenBank/DDBJ databases">
        <title>The genome of the rayed Mediterranean limpet Patella caerulea (Linnaeus, 1758).</title>
        <authorList>
            <person name="Anh-Thu Weber A."/>
            <person name="Halstead-Nussloch G."/>
        </authorList>
    </citation>
    <scope>NUCLEOTIDE SEQUENCE [LARGE SCALE GENOMIC DNA]</scope>
    <source>
        <strain evidence="14">AATW-2023a</strain>
        <tissue evidence="14">Whole specimen</tissue>
    </source>
</reference>
<evidence type="ECO:0000256" key="7">
    <source>
        <dbReference type="ARBA" id="ARBA00022729"/>
    </source>
</evidence>
<proteinExistence type="inferred from homology"/>
<accession>A0AAN8JH07</accession>
<comment type="similarity">
    <text evidence="4 11">Belongs to the glycosyl hydrolase 29 family.</text>
</comment>
<dbReference type="EC" id="3.2.1.51" evidence="6"/>
<keyword evidence="8 11" id="KW-0378">Hydrolase</keyword>
<evidence type="ECO:0000259" key="13">
    <source>
        <dbReference type="Pfam" id="PF16757"/>
    </source>
</evidence>
<protein>
    <recommendedName>
        <fullName evidence="6">alpha-L-fucosidase</fullName>
        <ecNumber evidence="6">3.2.1.51</ecNumber>
    </recommendedName>
</protein>
<evidence type="ECO:0000256" key="9">
    <source>
        <dbReference type="ARBA" id="ARBA00023180"/>
    </source>
</evidence>
<dbReference type="GO" id="GO:0016139">
    <property type="term" value="P:glycoside catabolic process"/>
    <property type="evidence" value="ECO:0007669"/>
    <property type="project" value="TreeGrafter"/>
</dbReference>
<dbReference type="GO" id="GO:0004560">
    <property type="term" value="F:alpha-L-fucosidase activity"/>
    <property type="evidence" value="ECO:0007669"/>
    <property type="project" value="UniProtKB-EC"/>
</dbReference>
<dbReference type="FunFam" id="3.20.20.80:FF:000027">
    <property type="entry name" value="Alpha-L-fucosidase"/>
    <property type="match status" value="1"/>
</dbReference>
<dbReference type="GO" id="GO:0006004">
    <property type="term" value="P:fucose metabolic process"/>
    <property type="evidence" value="ECO:0007669"/>
    <property type="project" value="InterPro"/>
</dbReference>
<dbReference type="Gene3D" id="3.20.20.80">
    <property type="entry name" value="Glycosidases"/>
    <property type="match status" value="1"/>
</dbReference>
<dbReference type="PANTHER" id="PTHR10030:SF37">
    <property type="entry name" value="ALPHA-L-FUCOSIDASE-RELATED"/>
    <property type="match status" value="1"/>
</dbReference>
<dbReference type="PANTHER" id="PTHR10030">
    <property type="entry name" value="ALPHA-L-FUCOSIDASE"/>
    <property type="match status" value="1"/>
</dbReference>
<dbReference type="PRINTS" id="PR00741">
    <property type="entry name" value="GLHYDRLASE29"/>
</dbReference>
<feature type="chain" id="PRO_5042675318" description="alpha-L-fucosidase" evidence="11">
    <location>
        <begin position="17"/>
        <end position="454"/>
    </location>
</feature>
<comment type="catalytic activity">
    <reaction evidence="1">
        <text>a neolactoside IV(2)-alpha-Fuc-nLc4Cer(d18:1(4E)) + H2O = a neolactoside nLc4Cer(d18:1(4E)) + L-fucose</text>
        <dbReference type="Rhea" id="RHEA:48224"/>
        <dbReference type="ChEBI" id="CHEBI:2181"/>
        <dbReference type="ChEBI" id="CHEBI:15377"/>
        <dbReference type="ChEBI" id="CHEBI:17006"/>
        <dbReference type="ChEBI" id="CHEBI:28691"/>
    </reaction>
    <physiologicalReaction direction="left-to-right" evidence="1">
        <dbReference type="Rhea" id="RHEA:48225"/>
    </physiologicalReaction>
</comment>
<organism evidence="14 15">
    <name type="scientific">Patella caerulea</name>
    <name type="common">Rayed Mediterranean limpet</name>
    <dbReference type="NCBI Taxonomy" id="87958"/>
    <lineage>
        <taxon>Eukaryota</taxon>
        <taxon>Metazoa</taxon>
        <taxon>Spiralia</taxon>
        <taxon>Lophotrochozoa</taxon>
        <taxon>Mollusca</taxon>
        <taxon>Gastropoda</taxon>
        <taxon>Patellogastropoda</taxon>
        <taxon>Patelloidea</taxon>
        <taxon>Patellidae</taxon>
        <taxon>Patella</taxon>
    </lineage>
</organism>
<dbReference type="Gene3D" id="2.60.40.1180">
    <property type="entry name" value="Golgi alpha-mannosidase II"/>
    <property type="match status" value="1"/>
</dbReference>
<comment type="subunit">
    <text evidence="5">Homotetramer.</text>
</comment>
<dbReference type="GO" id="GO:0005764">
    <property type="term" value="C:lysosome"/>
    <property type="evidence" value="ECO:0007669"/>
    <property type="project" value="TreeGrafter"/>
</dbReference>
<dbReference type="PIRSF" id="PIRSF001092">
    <property type="entry name" value="Alpha-L-fucosidase"/>
    <property type="match status" value="1"/>
</dbReference>
<comment type="catalytic activity">
    <reaction evidence="2">
        <text>a neolactoside IV(2)-alpha-Fuc-nLc4Cer(d18:0) + H2O = a neolactoside nLc4Cer(d18:0) + L-fucose</text>
        <dbReference type="Rhea" id="RHEA:49308"/>
        <dbReference type="ChEBI" id="CHEBI:2181"/>
        <dbReference type="ChEBI" id="CHEBI:15377"/>
        <dbReference type="ChEBI" id="CHEBI:91119"/>
        <dbReference type="ChEBI" id="CHEBI:91121"/>
    </reaction>
    <physiologicalReaction direction="left-to-right" evidence="2">
        <dbReference type="Rhea" id="RHEA:49309"/>
    </physiologicalReaction>
</comment>
<dbReference type="InterPro" id="IPR031919">
    <property type="entry name" value="Fucosidase_C"/>
</dbReference>
<gene>
    <name evidence="14" type="ORF">SNE40_014491</name>
</gene>
<dbReference type="InterPro" id="IPR013780">
    <property type="entry name" value="Glyco_hydro_b"/>
</dbReference>
<evidence type="ECO:0000256" key="6">
    <source>
        <dbReference type="ARBA" id="ARBA00012662"/>
    </source>
</evidence>
<evidence type="ECO:0000259" key="12">
    <source>
        <dbReference type="Pfam" id="PF01120"/>
    </source>
</evidence>
<dbReference type="InterPro" id="IPR016286">
    <property type="entry name" value="FUC_metazoa-typ"/>
</dbReference>
<feature type="domain" description="Glycoside hydrolase family 29 N-terminal" evidence="12">
    <location>
        <begin position="18"/>
        <end position="354"/>
    </location>
</feature>
<evidence type="ECO:0000313" key="15">
    <source>
        <dbReference type="Proteomes" id="UP001347796"/>
    </source>
</evidence>
<evidence type="ECO:0000256" key="4">
    <source>
        <dbReference type="ARBA" id="ARBA00007951"/>
    </source>
</evidence>
<dbReference type="EMBL" id="JAZGQO010000010">
    <property type="protein sequence ID" value="KAK6176154.1"/>
    <property type="molecule type" value="Genomic_DNA"/>
</dbReference>
<dbReference type="InterPro" id="IPR057739">
    <property type="entry name" value="Glyco_hydro_29_N"/>
</dbReference>